<comment type="caution">
    <text evidence="1">The sequence shown here is derived from an EMBL/GenBank/DDBJ whole genome shotgun (WGS) entry which is preliminary data.</text>
</comment>
<sequence>MDSEHFDNYEKFYANENKCTDSQRTDIVYSVEDAADPPSGTRKVIKNRLGKLDDIKKWSKDAFTITKQFVFESIGKCAITVDSILEYKMNTILENKRQYTTMLLIIRNTLSLFQRTIKLQRELAVTYENDKTFTPEESSSNHFKTTAIILRDIVLSGEAFFGYFFHY</sequence>
<dbReference type="GO" id="GO:0032588">
    <property type="term" value="C:trans-Golgi network membrane"/>
    <property type="evidence" value="ECO:0007669"/>
    <property type="project" value="TreeGrafter"/>
</dbReference>
<evidence type="ECO:0000313" key="1">
    <source>
        <dbReference type="EMBL" id="OAF69757.1"/>
    </source>
</evidence>
<name>A0A177B630_9BILA</name>
<dbReference type="PANTHER" id="PTHR12141:SF5">
    <property type="entry name" value="ARFAPTIN"/>
    <property type="match status" value="1"/>
</dbReference>
<keyword evidence="2" id="KW-1185">Reference proteome</keyword>
<dbReference type="AlphaFoldDB" id="A0A177B630"/>
<proteinExistence type="predicted"/>
<evidence type="ECO:0000313" key="2">
    <source>
        <dbReference type="Proteomes" id="UP000078046"/>
    </source>
</evidence>
<organism evidence="1 2">
    <name type="scientific">Intoshia linei</name>
    <dbReference type="NCBI Taxonomy" id="1819745"/>
    <lineage>
        <taxon>Eukaryota</taxon>
        <taxon>Metazoa</taxon>
        <taxon>Spiralia</taxon>
        <taxon>Lophotrochozoa</taxon>
        <taxon>Mesozoa</taxon>
        <taxon>Orthonectida</taxon>
        <taxon>Rhopaluridae</taxon>
        <taxon>Intoshia</taxon>
    </lineage>
</organism>
<dbReference type="PANTHER" id="PTHR12141">
    <property type="entry name" value="ARFAPTIN-RELATED"/>
    <property type="match status" value="1"/>
</dbReference>
<dbReference type="GO" id="GO:0005543">
    <property type="term" value="F:phospholipid binding"/>
    <property type="evidence" value="ECO:0007669"/>
    <property type="project" value="TreeGrafter"/>
</dbReference>
<dbReference type="Proteomes" id="UP000078046">
    <property type="component" value="Unassembled WGS sequence"/>
</dbReference>
<accession>A0A177B630</accession>
<dbReference type="GO" id="GO:0006886">
    <property type="term" value="P:intracellular protein transport"/>
    <property type="evidence" value="ECO:0007669"/>
    <property type="project" value="TreeGrafter"/>
</dbReference>
<protein>
    <submittedName>
        <fullName evidence="1">Uncharacterized protein</fullName>
    </submittedName>
</protein>
<dbReference type="EMBL" id="LWCA01000234">
    <property type="protein sequence ID" value="OAF69757.1"/>
    <property type="molecule type" value="Genomic_DNA"/>
</dbReference>
<dbReference type="GO" id="GO:0034315">
    <property type="term" value="P:regulation of Arp2/3 complex-mediated actin nucleation"/>
    <property type="evidence" value="ECO:0007669"/>
    <property type="project" value="TreeGrafter"/>
</dbReference>
<reference evidence="1 2" key="1">
    <citation type="submission" date="2016-04" db="EMBL/GenBank/DDBJ databases">
        <title>The genome of Intoshia linei affirms orthonectids as highly simplified spiralians.</title>
        <authorList>
            <person name="Mikhailov K.V."/>
            <person name="Slusarev G.S."/>
            <person name="Nikitin M.A."/>
            <person name="Logacheva M.D."/>
            <person name="Penin A."/>
            <person name="Aleoshin V."/>
            <person name="Panchin Y.V."/>
        </authorList>
    </citation>
    <scope>NUCLEOTIDE SEQUENCE [LARGE SCALE GENOMIC DNA]</scope>
    <source>
        <strain evidence="1">Intl2013</strain>
        <tissue evidence="1">Whole animal</tissue>
    </source>
</reference>
<dbReference type="InterPro" id="IPR030798">
    <property type="entry name" value="Arfaptin_fam"/>
</dbReference>
<gene>
    <name evidence="1" type="ORF">A3Q56_02474</name>
</gene>